<dbReference type="EMBL" id="OB799957">
    <property type="protein sequence ID" value="CAD7435395.1"/>
    <property type="molecule type" value="Genomic_DNA"/>
</dbReference>
<evidence type="ECO:0000256" key="1">
    <source>
        <dbReference type="SAM" id="MobiDB-lite"/>
    </source>
</evidence>
<organism evidence="3">
    <name type="scientific">Timema monikensis</name>
    <dbReference type="NCBI Taxonomy" id="170555"/>
    <lineage>
        <taxon>Eukaryota</taxon>
        <taxon>Metazoa</taxon>
        <taxon>Ecdysozoa</taxon>
        <taxon>Arthropoda</taxon>
        <taxon>Hexapoda</taxon>
        <taxon>Insecta</taxon>
        <taxon>Pterygota</taxon>
        <taxon>Neoptera</taxon>
        <taxon>Polyneoptera</taxon>
        <taxon>Phasmatodea</taxon>
        <taxon>Timematodea</taxon>
        <taxon>Timematoidea</taxon>
        <taxon>Timematidae</taxon>
        <taxon>Timema</taxon>
    </lineage>
</organism>
<dbReference type="InterPro" id="IPR013780">
    <property type="entry name" value="Glyco_hydro_b"/>
</dbReference>
<dbReference type="InterPro" id="IPR033452">
    <property type="entry name" value="GH30_C"/>
</dbReference>
<feature type="domain" description="Glycosyl hydrolase family 30 beta sandwich" evidence="2">
    <location>
        <begin position="6"/>
        <end position="68"/>
    </location>
</feature>
<evidence type="ECO:0000313" key="3">
    <source>
        <dbReference type="EMBL" id="CAD7435395.1"/>
    </source>
</evidence>
<dbReference type="AlphaFoldDB" id="A0A7R9HUJ6"/>
<feature type="region of interest" description="Disordered" evidence="1">
    <location>
        <begin position="114"/>
        <end position="141"/>
    </location>
</feature>
<name>A0A7R9HUJ6_9NEOP</name>
<gene>
    <name evidence="3" type="ORF">TMSB3V08_LOCUS12041</name>
</gene>
<protein>
    <recommendedName>
        <fullName evidence="2">Glycosyl hydrolase family 30 beta sandwich domain-containing protein</fullName>
    </recommendedName>
</protein>
<accession>A0A7R9HUJ6</accession>
<reference evidence="3" key="1">
    <citation type="submission" date="2020-11" db="EMBL/GenBank/DDBJ databases">
        <authorList>
            <person name="Tran Van P."/>
        </authorList>
    </citation>
    <scope>NUCLEOTIDE SEQUENCE</scope>
</reference>
<dbReference type="Pfam" id="PF17189">
    <property type="entry name" value="Glyco_hydro_30C"/>
    <property type="match status" value="1"/>
</dbReference>
<proteinExistence type="predicted"/>
<sequence length="278" mass="30681">MFVPTDSQHVSLTSENDGGLLNVTFLTPGNDVIVVLLNSQNVSVSVLISDPDRGHISVGVQARSINTIIYTPSLEDLRASRRVFPPTSGETHYPRNTLLGQLEVQLARLLRDHEDPQEERERQWDMDHQGDEDQEHLEIGRGDGGQVGLAAAASKCQDALPLLHQSGQTYATNIALTGRNYITSIALTGRNYINNIALTGRNYITSIPLTGQNYITNITLTGRNYITSIALTTQAYITKAFDLISKVSVIEISVIGDTPYLQILDPRMKLQQILELRS</sequence>
<evidence type="ECO:0000259" key="2">
    <source>
        <dbReference type="Pfam" id="PF17189"/>
    </source>
</evidence>
<dbReference type="Gene3D" id="2.60.40.1180">
    <property type="entry name" value="Golgi alpha-mannosidase II"/>
    <property type="match status" value="1"/>
</dbReference>